<dbReference type="InterPro" id="IPR036397">
    <property type="entry name" value="RNaseH_sf"/>
</dbReference>
<evidence type="ECO:0000313" key="3">
    <source>
        <dbReference type="Proteomes" id="UP001235939"/>
    </source>
</evidence>
<sequence length="119" mass="13988">MSIKIHFLHSHLDKFPDNLGAYSDEQGERFHQGMKVMEERYQAKFLVEDYIYKHGAPREMIKDHGRYFISQVIKEINALCANGHRVTLAYPPQTYYLIERFNKTLGEMLSMCTGVEKKD</sequence>
<keyword evidence="3" id="KW-1185">Reference proteome</keyword>
<dbReference type="PANTHER" id="PTHR46114:SF1">
    <property type="entry name" value="ZAD DOMAIN-CONTAINING PROTEIN"/>
    <property type="match status" value="1"/>
</dbReference>
<reference evidence="2 3" key="1">
    <citation type="submission" date="2022-01" db="EMBL/GenBank/DDBJ databases">
        <title>A chromosomal length assembly of Cordylochernes scorpioides.</title>
        <authorList>
            <person name="Zeh D."/>
            <person name="Zeh J."/>
        </authorList>
    </citation>
    <scope>NUCLEOTIDE SEQUENCE [LARGE SCALE GENOMIC DNA]</scope>
    <source>
        <strain evidence="2">IN4F17</strain>
        <tissue evidence="2">Whole Body</tissue>
    </source>
</reference>
<dbReference type="EMBL" id="CP092867">
    <property type="protein sequence ID" value="UYV67632.1"/>
    <property type="molecule type" value="Genomic_DNA"/>
</dbReference>
<evidence type="ECO:0000313" key="2">
    <source>
        <dbReference type="EMBL" id="UYV67632.1"/>
    </source>
</evidence>
<dbReference type="PANTHER" id="PTHR46114">
    <property type="entry name" value="APPLE DOMAIN-CONTAINING PROTEIN"/>
    <property type="match status" value="1"/>
</dbReference>
<proteinExistence type="predicted"/>
<dbReference type="Proteomes" id="UP001235939">
    <property type="component" value="Chromosome 05"/>
</dbReference>
<dbReference type="InterPro" id="IPR001584">
    <property type="entry name" value="Integrase_cat-core"/>
</dbReference>
<dbReference type="Gene3D" id="3.30.420.10">
    <property type="entry name" value="Ribonuclease H-like superfamily/Ribonuclease H"/>
    <property type="match status" value="1"/>
</dbReference>
<name>A0ABY6KFL0_9ARAC</name>
<dbReference type="PROSITE" id="PS50994">
    <property type="entry name" value="INTEGRASE"/>
    <property type="match status" value="1"/>
</dbReference>
<evidence type="ECO:0000259" key="1">
    <source>
        <dbReference type="PROSITE" id="PS50994"/>
    </source>
</evidence>
<organism evidence="2 3">
    <name type="scientific">Cordylochernes scorpioides</name>
    <dbReference type="NCBI Taxonomy" id="51811"/>
    <lineage>
        <taxon>Eukaryota</taxon>
        <taxon>Metazoa</taxon>
        <taxon>Ecdysozoa</taxon>
        <taxon>Arthropoda</taxon>
        <taxon>Chelicerata</taxon>
        <taxon>Arachnida</taxon>
        <taxon>Pseudoscorpiones</taxon>
        <taxon>Cheliferoidea</taxon>
        <taxon>Chernetidae</taxon>
        <taxon>Cordylochernes</taxon>
    </lineage>
</organism>
<gene>
    <name evidence="2" type="ORF">LAZ67_5001409</name>
</gene>
<dbReference type="InterPro" id="IPR012337">
    <property type="entry name" value="RNaseH-like_sf"/>
</dbReference>
<dbReference type="SUPFAM" id="SSF53098">
    <property type="entry name" value="Ribonuclease H-like"/>
    <property type="match status" value="1"/>
</dbReference>
<accession>A0ABY6KFL0</accession>
<protein>
    <recommendedName>
        <fullName evidence="1">Integrase catalytic domain-containing protein</fullName>
    </recommendedName>
</protein>
<feature type="domain" description="Integrase catalytic" evidence="1">
    <location>
        <begin position="46"/>
        <end position="119"/>
    </location>
</feature>